<gene>
    <name evidence="3" type="ORF">BGX16_2564</name>
</gene>
<dbReference type="EMBL" id="PGEX01000001">
    <property type="protein sequence ID" value="PJJ42532.1"/>
    <property type="molecule type" value="Genomic_DNA"/>
</dbReference>
<dbReference type="Pfam" id="PF01882">
    <property type="entry name" value="DUF58"/>
    <property type="match status" value="1"/>
</dbReference>
<comment type="caution">
    <text evidence="3">The sequence shown here is derived from an EMBL/GenBank/DDBJ whole genome shotgun (WGS) entry which is preliminary data.</text>
</comment>
<dbReference type="PANTHER" id="PTHR34351:SF1">
    <property type="entry name" value="SLR1927 PROTEIN"/>
    <property type="match status" value="1"/>
</dbReference>
<feature type="domain" description="DUF58" evidence="2">
    <location>
        <begin position="211"/>
        <end position="357"/>
    </location>
</feature>
<name>A0A2M9A9Y5_9BACT</name>
<evidence type="ECO:0000313" key="3">
    <source>
        <dbReference type="EMBL" id="PJJ42532.1"/>
    </source>
</evidence>
<sequence>MKKIWEEIVWLWKAYPRAPEKPGLLMRLYYFWDEVITPAGHVFSALLLFCSMFLFLPGFQWVKVFEFSVFCLMVFSIIVRRKPDNRILHVEVPMATEGEPVQLVATFEKPLSEGAYLDSFRMDPSVVRLENGLLLPKRRGAFPLSKIALVETRLLGLSQSFQKYDGQAELLVLPKIQNISQFRFLTLGISGAKFERLLRPENSRSMEFIGVREYREGDSLRDLHHKAFARYGRPFTKEFATEVEGGVTLLLDVSARHFREKMCVEYAIRLFGSIAFWLLERNLLGRVFIGNEEVRLDNAKNAQEKILAVLARVPYADLHTTYNLDKWHVRPDNEIPVLAVAVHEVNWPAVDKQIVVVNREGNRQESDALKFVLRGSEASL</sequence>
<keyword evidence="1" id="KW-0812">Transmembrane</keyword>
<evidence type="ECO:0000313" key="4">
    <source>
        <dbReference type="Proteomes" id="UP000231134"/>
    </source>
</evidence>
<organism evidence="3 4">
    <name type="scientific">Hallerella succinigenes</name>
    <dbReference type="NCBI Taxonomy" id="1896222"/>
    <lineage>
        <taxon>Bacteria</taxon>
        <taxon>Pseudomonadati</taxon>
        <taxon>Fibrobacterota</taxon>
        <taxon>Fibrobacteria</taxon>
        <taxon>Fibrobacterales</taxon>
        <taxon>Fibrobacteraceae</taxon>
        <taxon>Hallerella</taxon>
    </lineage>
</organism>
<keyword evidence="1" id="KW-0472">Membrane</keyword>
<dbReference type="OrthoDB" id="9812729at2"/>
<keyword evidence="1" id="KW-1133">Transmembrane helix</keyword>
<dbReference type="RefSeq" id="WP_100426384.1">
    <property type="nucleotide sequence ID" value="NZ_PGEX01000001.1"/>
</dbReference>
<reference evidence="3 4" key="1">
    <citation type="submission" date="2017-11" db="EMBL/GenBank/DDBJ databases">
        <title>Animal gut microbial communities from fecal samples from Wisconsin, USA.</title>
        <authorList>
            <person name="Neumann A."/>
        </authorList>
    </citation>
    <scope>NUCLEOTIDE SEQUENCE [LARGE SCALE GENOMIC DNA]</scope>
    <source>
        <strain evidence="3 4">UWS3</strain>
    </source>
</reference>
<dbReference type="InterPro" id="IPR002881">
    <property type="entry name" value="DUF58"/>
</dbReference>
<evidence type="ECO:0000256" key="1">
    <source>
        <dbReference type="SAM" id="Phobius"/>
    </source>
</evidence>
<dbReference type="Proteomes" id="UP000231134">
    <property type="component" value="Unassembled WGS sequence"/>
</dbReference>
<dbReference type="AlphaFoldDB" id="A0A2M9A9Y5"/>
<proteinExistence type="predicted"/>
<evidence type="ECO:0000259" key="2">
    <source>
        <dbReference type="Pfam" id="PF01882"/>
    </source>
</evidence>
<accession>A0A2M9A9Y5</accession>
<feature type="transmembrane region" description="Helical" evidence="1">
    <location>
        <begin position="35"/>
        <end position="55"/>
    </location>
</feature>
<keyword evidence="4" id="KW-1185">Reference proteome</keyword>
<protein>
    <submittedName>
        <fullName evidence="3">Uncharacterized protein (DUF58 family)</fullName>
    </submittedName>
</protein>
<dbReference type="PANTHER" id="PTHR34351">
    <property type="entry name" value="SLR1927 PROTEIN-RELATED"/>
    <property type="match status" value="1"/>
</dbReference>